<dbReference type="AlphaFoldDB" id="A0A383V4R2"/>
<organism evidence="1 2">
    <name type="scientific">Tetradesmus obliquus</name>
    <name type="common">Green alga</name>
    <name type="synonym">Acutodesmus obliquus</name>
    <dbReference type="NCBI Taxonomy" id="3088"/>
    <lineage>
        <taxon>Eukaryota</taxon>
        <taxon>Viridiplantae</taxon>
        <taxon>Chlorophyta</taxon>
        <taxon>core chlorophytes</taxon>
        <taxon>Chlorophyceae</taxon>
        <taxon>CS clade</taxon>
        <taxon>Sphaeropleales</taxon>
        <taxon>Scenedesmaceae</taxon>
        <taxon>Tetradesmus</taxon>
    </lineage>
</organism>
<keyword evidence="2" id="KW-1185">Reference proteome</keyword>
<protein>
    <submittedName>
        <fullName evidence="1">Uncharacterized protein</fullName>
    </submittedName>
</protein>
<name>A0A383V4R2_TETOB</name>
<sequence length="197" mass="21332">MDFNYTSLELSEQSAFYSAPDGTALLIPYTEDQEDSTTYTLESGSAVHLTCSTQQLDEQPHLYARAIQASSLQLYPASLLLGDYLLGTAGVRASAPPADLMQLHHRPSLYSLRSMHAGEVFLIIRQLPKAILPSDIWDWGAPAGWHKATATCRCKRSCDCYHITAAAAASAGASSSYRTSQCPQQHQCCSSAGSSPR</sequence>
<evidence type="ECO:0000313" key="2">
    <source>
        <dbReference type="Proteomes" id="UP000256970"/>
    </source>
</evidence>
<proteinExistence type="predicted"/>
<dbReference type="Proteomes" id="UP000256970">
    <property type="component" value="Unassembled WGS sequence"/>
</dbReference>
<evidence type="ECO:0000313" key="1">
    <source>
        <dbReference type="EMBL" id="SZX59709.1"/>
    </source>
</evidence>
<dbReference type="EMBL" id="FNXT01000019">
    <property type="protein sequence ID" value="SZX59709.1"/>
    <property type="molecule type" value="Genomic_DNA"/>
</dbReference>
<accession>A0A383V4R2</accession>
<reference evidence="1 2" key="1">
    <citation type="submission" date="2016-10" db="EMBL/GenBank/DDBJ databases">
        <authorList>
            <person name="Cai Z."/>
        </authorList>
    </citation>
    <scope>NUCLEOTIDE SEQUENCE [LARGE SCALE GENOMIC DNA]</scope>
</reference>
<gene>
    <name evidence="1" type="ORF">BQ4739_LOCUS324</name>
</gene>